<organism evidence="1 2">
    <name type="scientific">Batillaria attramentaria</name>
    <dbReference type="NCBI Taxonomy" id="370345"/>
    <lineage>
        <taxon>Eukaryota</taxon>
        <taxon>Metazoa</taxon>
        <taxon>Spiralia</taxon>
        <taxon>Lophotrochozoa</taxon>
        <taxon>Mollusca</taxon>
        <taxon>Gastropoda</taxon>
        <taxon>Caenogastropoda</taxon>
        <taxon>Sorbeoconcha</taxon>
        <taxon>Cerithioidea</taxon>
        <taxon>Batillariidae</taxon>
        <taxon>Batillaria</taxon>
    </lineage>
</organism>
<dbReference type="AlphaFoldDB" id="A0ABD0LIX3"/>
<keyword evidence="2" id="KW-1185">Reference proteome</keyword>
<dbReference type="Proteomes" id="UP001519460">
    <property type="component" value="Unassembled WGS sequence"/>
</dbReference>
<name>A0ABD0LIX3_9CAEN</name>
<evidence type="ECO:0000313" key="2">
    <source>
        <dbReference type="Proteomes" id="UP001519460"/>
    </source>
</evidence>
<comment type="caution">
    <text evidence="1">The sequence shown here is derived from an EMBL/GenBank/DDBJ whole genome shotgun (WGS) entry which is preliminary data.</text>
</comment>
<proteinExistence type="predicted"/>
<reference evidence="1 2" key="1">
    <citation type="journal article" date="2023" name="Sci. Data">
        <title>Genome assembly of the Korean intertidal mud-creeper Batillaria attramentaria.</title>
        <authorList>
            <person name="Patra A.K."/>
            <person name="Ho P.T."/>
            <person name="Jun S."/>
            <person name="Lee S.J."/>
            <person name="Kim Y."/>
            <person name="Won Y.J."/>
        </authorList>
    </citation>
    <scope>NUCLEOTIDE SEQUENCE [LARGE SCALE GENOMIC DNA]</scope>
    <source>
        <strain evidence="1">Wonlab-2016</strain>
    </source>
</reference>
<dbReference type="EMBL" id="JACVVK020000044">
    <property type="protein sequence ID" value="KAK7499335.1"/>
    <property type="molecule type" value="Genomic_DNA"/>
</dbReference>
<sequence length="130" mass="14732">MPRAPAALQAFLLRNRFFRLSFSPSSTSCDIYRTGTNGTLRTSVVLGNCTVTEYFSLYSAVGDCPYLCRTRQERREIGVDFLKVHWVGVLEGNTSPGAEHFAWGLLNRFLFASSNDATRRFYYDKRIAGQ</sequence>
<gene>
    <name evidence="1" type="ORF">BaRGS_00009310</name>
</gene>
<evidence type="ECO:0000313" key="1">
    <source>
        <dbReference type="EMBL" id="KAK7499335.1"/>
    </source>
</evidence>
<accession>A0ABD0LIX3</accession>
<protein>
    <submittedName>
        <fullName evidence="1">Uncharacterized protein</fullName>
    </submittedName>
</protein>